<proteinExistence type="predicted"/>
<dbReference type="EMBL" id="PUAP01000057">
    <property type="protein sequence ID" value="PQF20113.1"/>
    <property type="molecule type" value="Genomic_DNA"/>
</dbReference>
<dbReference type="InterPro" id="IPR001763">
    <property type="entry name" value="Rhodanese-like_dom"/>
</dbReference>
<name>A0A2S7RN17_ENTMU</name>
<evidence type="ECO:0000259" key="1">
    <source>
        <dbReference type="PROSITE" id="PS50206"/>
    </source>
</evidence>
<protein>
    <submittedName>
        <fullName evidence="2">Rhodanese-like domain-containing protein</fullName>
    </submittedName>
</protein>
<comment type="caution">
    <text evidence="2">The sequence shown here is derived from an EMBL/GenBank/DDBJ whole genome shotgun (WGS) entry which is preliminary data.</text>
</comment>
<dbReference type="InterPro" id="IPR036873">
    <property type="entry name" value="Rhodanese-like_dom_sf"/>
</dbReference>
<sequence length="103" mass="11676">MILFQLGQSTTVKELQEKLNENIQLIDVRSPEEYRGGHIKQAKNVPLYRISSYNGDKQVPVYVICQSGIRSKQATKELKDLGYQAINVRGGMNQWHGEKTGGR</sequence>
<dbReference type="Gene3D" id="3.40.250.10">
    <property type="entry name" value="Rhodanese-like domain"/>
    <property type="match status" value="1"/>
</dbReference>
<dbReference type="InterPro" id="IPR050229">
    <property type="entry name" value="GlpE_sulfurtransferase"/>
</dbReference>
<dbReference type="Pfam" id="PF00581">
    <property type="entry name" value="Rhodanese"/>
    <property type="match status" value="1"/>
</dbReference>
<dbReference type="RefSeq" id="WP_104872750.1">
    <property type="nucleotide sequence ID" value="NZ_PUAP01000057.1"/>
</dbReference>
<dbReference type="PROSITE" id="PS50206">
    <property type="entry name" value="RHODANESE_3"/>
    <property type="match status" value="1"/>
</dbReference>
<dbReference type="Proteomes" id="UP000237934">
    <property type="component" value="Unassembled WGS sequence"/>
</dbReference>
<dbReference type="SMART" id="SM00450">
    <property type="entry name" value="RHOD"/>
    <property type="match status" value="1"/>
</dbReference>
<gene>
    <name evidence="2" type="ORF">CUS89_15420</name>
</gene>
<feature type="domain" description="Rhodanese" evidence="1">
    <location>
        <begin position="19"/>
        <end position="101"/>
    </location>
</feature>
<reference evidence="2 3" key="1">
    <citation type="journal article" date="2018" name="Pathog. Dis.">
        <title>Whole-genome sequencing based characterization of antimicrobial resistance in Enterococcus.</title>
        <authorList>
            <person name="Tyson G."/>
        </authorList>
    </citation>
    <scope>NUCLEOTIDE SEQUENCE [LARGE SCALE GENOMIC DNA]</scope>
    <source>
        <strain evidence="2 3">CVM N55263</strain>
    </source>
</reference>
<dbReference type="PANTHER" id="PTHR43031:SF17">
    <property type="entry name" value="SULFURTRANSFERASE YTWF-RELATED"/>
    <property type="match status" value="1"/>
</dbReference>
<evidence type="ECO:0000313" key="2">
    <source>
        <dbReference type="EMBL" id="PQF20113.1"/>
    </source>
</evidence>
<dbReference type="CDD" id="cd00158">
    <property type="entry name" value="RHOD"/>
    <property type="match status" value="1"/>
</dbReference>
<dbReference type="PANTHER" id="PTHR43031">
    <property type="entry name" value="FAD-DEPENDENT OXIDOREDUCTASE"/>
    <property type="match status" value="1"/>
</dbReference>
<accession>A0A2S7RN17</accession>
<dbReference type="AlphaFoldDB" id="A0A2S7RN17"/>
<evidence type="ECO:0000313" key="3">
    <source>
        <dbReference type="Proteomes" id="UP000237934"/>
    </source>
</evidence>
<organism evidence="2 3">
    <name type="scientific">Enterococcus mundtii</name>
    <dbReference type="NCBI Taxonomy" id="53346"/>
    <lineage>
        <taxon>Bacteria</taxon>
        <taxon>Bacillati</taxon>
        <taxon>Bacillota</taxon>
        <taxon>Bacilli</taxon>
        <taxon>Lactobacillales</taxon>
        <taxon>Enterococcaceae</taxon>
        <taxon>Enterococcus</taxon>
    </lineage>
</organism>
<dbReference type="SUPFAM" id="SSF52821">
    <property type="entry name" value="Rhodanese/Cell cycle control phosphatase"/>
    <property type="match status" value="1"/>
</dbReference>